<dbReference type="SUPFAM" id="SSF52540">
    <property type="entry name" value="P-loop containing nucleoside triphosphate hydrolases"/>
    <property type="match status" value="1"/>
</dbReference>
<dbReference type="InterPro" id="IPR007111">
    <property type="entry name" value="NACHT_NTPase"/>
</dbReference>
<dbReference type="VEuPathDB" id="FungiDB:ATEG_09295"/>
<accession>A0A5M3YSM3</accession>
<evidence type="ECO:0000313" key="2">
    <source>
        <dbReference type="EMBL" id="GFF15084.1"/>
    </source>
</evidence>
<evidence type="ECO:0000256" key="1">
    <source>
        <dbReference type="ARBA" id="ARBA00022737"/>
    </source>
</evidence>
<dbReference type="PANTHER" id="PTHR10039:SF10">
    <property type="entry name" value="NACHT DOMAIN-CONTAINING PROTEIN"/>
    <property type="match status" value="1"/>
</dbReference>
<dbReference type="Pfam" id="PF06276">
    <property type="entry name" value="FhuF"/>
    <property type="match status" value="1"/>
</dbReference>
<dbReference type="GO" id="GO:0003824">
    <property type="term" value="F:catalytic activity"/>
    <property type="evidence" value="ECO:0007669"/>
    <property type="project" value="UniProtKB-ARBA"/>
</dbReference>
<reference evidence="2 3" key="1">
    <citation type="submission" date="2020-01" db="EMBL/GenBank/DDBJ databases">
        <title>Aspergillus terreus IFO 6365 whole genome shotgun sequence.</title>
        <authorList>
            <person name="Kanamasa S."/>
            <person name="Takahashi H."/>
        </authorList>
    </citation>
    <scope>NUCLEOTIDE SEQUENCE [LARGE SCALE GENOMIC DNA]</scope>
    <source>
        <strain evidence="2 3">IFO 6365</strain>
    </source>
</reference>
<dbReference type="Gene3D" id="1.10.510.40">
    <property type="match status" value="1"/>
</dbReference>
<keyword evidence="1" id="KW-0677">Repeat</keyword>
<dbReference type="PANTHER" id="PTHR10039">
    <property type="entry name" value="AMELOGENIN"/>
    <property type="match status" value="1"/>
</dbReference>
<dbReference type="Proteomes" id="UP000452235">
    <property type="component" value="Unassembled WGS sequence"/>
</dbReference>
<sequence length="1428" mass="161302">MTTNTTREAARFETTKRLLACLINEGLVDGFVQGAKEATNRRLYLRKKDSLCENDSIVVHTMPEALIEDRNGEVLPMIQPGMLCSPVTVKCMAVERKTVDPGEIFSLISPWFKDLAGQPVLAEISCNLQSSGENQEIWMRMAAGYRLLSLQDPSIAWERSMTYGHPTHPFHRTCDAKPPLQPVRPEDIPAMLTPGITFLSLLHSDLSVAGPFNHLLEPLLQKFEIPEAPEGRTIVPCLTQQLPSIMQRFPRAVVVKSVADCADAQASLRTLTLRPELKFPFHLKLSLACQITSALRTITPWSAQGGLIVTEILDRFLPSELWTFKEVASVTGSQTDFDDAKHLSCILRDDLEERAQANNEVLILAAALTQSPPGTFQPYAEILFNLRTISEKQEWFREYVGCLLNLLLPPLIHHGIGLEAHGQNILARVCRDTREIKGFAVRDFGGIRLHTPTLRAQGVSFDGMFPGWAVTTKNMNDVWAKVHHSLLQNHVGFLLNALDLQRHHGWDIVRDVLEGVLRGLPDNGLYEFCLKDTMPLKCFLRMRMEGKYRDYVEREVPNILLMGSERQSREPMADVVARVSKLKPEIRLSQAVSEFQASIPREEKTKFQKWTLSLSTEPPEAWDVAKLTSEIDRRVSGQTRRCYGPRFMNVLQAVQQYASLGDIVIGGSQNLAACGVWAVVRLTLTMLSRGTTYLENLSLLFMEAGRNAPRYQDMALLYPRSRTLQDALCEYFIVVVHICQHAVKFLNKNTLSRISSAVFDSTLHQFQTDMNKWATLIRDEVTWLNSQVVVDESKQNSAFRKMVTKFRDSSGRHHQLEAKLRLLDACSTLDYQTPWKQARKRGVATWFTTALEYQLWKQQILSSTLMCTGKLGSGKTTLMASMVDDLVSTSGKGNLVYFFCRYDIAESLTARAIFGSLTRQLLCQQTIELTRLQQGYASQITLDCDMMLEILQTLLSHNEKYYILIDGLDECPQGEIDTIVGLLQNLQRALSTLICISYREEARSPVEKLSKGFVRLHTLKAPEMNPDIEAYIDAELQERLQSDKLSIGDPTIVLSIQEALLKGAQGMFVKWFLWVALLIDCICAEHTDEAILRVLHDLPQDLSEIFSRVLKNSTSGNSRYMPQIVQIITVARRPLTVHEFREALSVIPGDADWKPARLINDICTTLGCCGSLIIIDEEDLTVRFAHHSIKHFFTESRVIETTSIQEAEDTMGAIILTNGPMEKLWYQFLERDNPDFRLTPWLRSQIQQSRLKTLNGYLIPSDVVDELVSFQVVEKVLRESGSACDKAAWIHTIHRRLLMALVYNEMAEFTPLLLCLETVDGHQHELAANLASRLAKSISPLSDSVKRFDVAKFHDAYREYFAPIISQGLHMDGNKLIIPIVATESELASTMGFEQKAVIPRAYHIYEGTHSLLNENGDLCVVLELKKP</sequence>
<keyword evidence="3" id="KW-1185">Reference proteome</keyword>
<gene>
    <name evidence="2" type="ORF">ATEIFO6365_0004020300</name>
</gene>
<dbReference type="Pfam" id="PF22939">
    <property type="entry name" value="WHD_GPIID"/>
    <property type="match status" value="1"/>
</dbReference>
<dbReference type="InterPro" id="IPR007310">
    <property type="entry name" value="Aerobactin_biosyn_IucA/IucC_N"/>
</dbReference>
<dbReference type="InterPro" id="IPR054471">
    <property type="entry name" value="GPIID_WHD"/>
</dbReference>
<dbReference type="InterPro" id="IPR022770">
    <property type="entry name" value="IucA/IucC-like_C"/>
</dbReference>
<dbReference type="Pfam" id="PF04183">
    <property type="entry name" value="IucA_IucC"/>
    <property type="match status" value="1"/>
</dbReference>
<dbReference type="Pfam" id="PF24883">
    <property type="entry name" value="NPHP3_N"/>
    <property type="match status" value="1"/>
</dbReference>
<dbReference type="OrthoDB" id="2117718at2759"/>
<dbReference type="PROSITE" id="PS50837">
    <property type="entry name" value="NACHT"/>
    <property type="match status" value="1"/>
</dbReference>
<evidence type="ECO:0000313" key="3">
    <source>
        <dbReference type="Proteomes" id="UP000452235"/>
    </source>
</evidence>
<dbReference type="Gene3D" id="3.40.50.300">
    <property type="entry name" value="P-loop containing nucleotide triphosphate hydrolases"/>
    <property type="match status" value="1"/>
</dbReference>
<proteinExistence type="predicted"/>
<dbReference type="InterPro" id="IPR056884">
    <property type="entry name" value="NPHP3-like_N"/>
</dbReference>
<dbReference type="InterPro" id="IPR027417">
    <property type="entry name" value="P-loop_NTPase"/>
</dbReference>
<dbReference type="GO" id="GO:0019290">
    <property type="term" value="P:siderophore biosynthetic process"/>
    <property type="evidence" value="ECO:0007669"/>
    <property type="project" value="InterPro"/>
</dbReference>
<name>A0A5M3YSM3_ASPTE</name>
<dbReference type="VEuPathDB" id="FungiDB:ATEG_09294"/>
<organism evidence="2 3">
    <name type="scientific">Aspergillus terreus</name>
    <dbReference type="NCBI Taxonomy" id="33178"/>
    <lineage>
        <taxon>Eukaryota</taxon>
        <taxon>Fungi</taxon>
        <taxon>Dikarya</taxon>
        <taxon>Ascomycota</taxon>
        <taxon>Pezizomycotina</taxon>
        <taxon>Eurotiomycetes</taxon>
        <taxon>Eurotiomycetidae</taxon>
        <taxon>Eurotiales</taxon>
        <taxon>Aspergillaceae</taxon>
        <taxon>Aspergillus</taxon>
        <taxon>Aspergillus subgen. Circumdati</taxon>
    </lineage>
</organism>
<protein>
    <submittedName>
        <fullName evidence="2">Uncharacterized protein</fullName>
    </submittedName>
</protein>
<dbReference type="EMBL" id="BLJY01000004">
    <property type="protein sequence ID" value="GFF15084.1"/>
    <property type="molecule type" value="Genomic_DNA"/>
</dbReference>
<comment type="caution">
    <text evidence="2">The sequence shown here is derived from an EMBL/GenBank/DDBJ whole genome shotgun (WGS) entry which is preliminary data.</text>
</comment>